<dbReference type="Gene3D" id="2.170.150.40">
    <property type="entry name" value="Domain of unknown function (DUF427)"/>
    <property type="match status" value="1"/>
</dbReference>
<dbReference type="InterPro" id="IPR038694">
    <property type="entry name" value="DUF427_sf"/>
</dbReference>
<organism evidence="2 3">
    <name type="scientific">Apiospora kogelbergensis</name>
    <dbReference type="NCBI Taxonomy" id="1337665"/>
    <lineage>
        <taxon>Eukaryota</taxon>
        <taxon>Fungi</taxon>
        <taxon>Dikarya</taxon>
        <taxon>Ascomycota</taxon>
        <taxon>Pezizomycotina</taxon>
        <taxon>Sordariomycetes</taxon>
        <taxon>Xylariomycetidae</taxon>
        <taxon>Amphisphaeriales</taxon>
        <taxon>Apiosporaceae</taxon>
        <taxon>Apiospora</taxon>
    </lineage>
</organism>
<evidence type="ECO:0000313" key="2">
    <source>
        <dbReference type="EMBL" id="KAK8105981.1"/>
    </source>
</evidence>
<dbReference type="PANTHER" id="PTHR34310">
    <property type="entry name" value="DUF427 DOMAIN PROTEIN (AFU_ORTHOLOGUE AFUA_3G02220)"/>
    <property type="match status" value="1"/>
</dbReference>
<comment type="caution">
    <text evidence="2">The sequence shown here is derived from an EMBL/GenBank/DDBJ whole genome shotgun (WGS) entry which is preliminary data.</text>
</comment>
<dbReference type="Proteomes" id="UP001392437">
    <property type="component" value="Unassembled WGS sequence"/>
</dbReference>
<dbReference type="InterPro" id="IPR007361">
    <property type="entry name" value="DUF427"/>
</dbReference>
<dbReference type="EMBL" id="JAQQWP010000008">
    <property type="protein sequence ID" value="KAK8105981.1"/>
    <property type="molecule type" value="Genomic_DNA"/>
</dbReference>
<name>A0AAW0QTM1_9PEZI</name>
<feature type="domain" description="DUF427" evidence="1">
    <location>
        <begin position="9"/>
        <end position="93"/>
    </location>
</feature>
<accession>A0AAW0QTM1</accession>
<protein>
    <recommendedName>
        <fullName evidence="1">DUF427 domain-containing protein</fullName>
    </recommendedName>
</protein>
<dbReference type="Pfam" id="PF04248">
    <property type="entry name" value="NTP_transf_9"/>
    <property type="match status" value="1"/>
</dbReference>
<reference evidence="2 3" key="1">
    <citation type="submission" date="2023-01" db="EMBL/GenBank/DDBJ databases">
        <title>Analysis of 21 Apiospora genomes using comparative genomics revels a genus with tremendous synthesis potential of carbohydrate active enzymes and secondary metabolites.</title>
        <authorList>
            <person name="Sorensen T."/>
        </authorList>
    </citation>
    <scope>NUCLEOTIDE SEQUENCE [LARGE SCALE GENOMIC DNA]</scope>
    <source>
        <strain evidence="2 3">CBS 117206</strain>
    </source>
</reference>
<proteinExistence type="predicted"/>
<evidence type="ECO:0000259" key="1">
    <source>
        <dbReference type="Pfam" id="PF04248"/>
    </source>
</evidence>
<keyword evidence="3" id="KW-1185">Reference proteome</keyword>
<gene>
    <name evidence="2" type="ORF">PG999_009340</name>
</gene>
<sequence length="101" mass="11245">MPTHGHAVATVNGNVIAETDVYETVEGNVYFPPGSVKSEYFTKTDHSTHCPWKGDASYYNITVGGDELKNAAWYYPETKEKAAHFKDYVAFYKTKVDVSTG</sequence>
<dbReference type="AlphaFoldDB" id="A0AAW0QTM1"/>
<dbReference type="PANTHER" id="PTHR34310:SF5">
    <property type="entry name" value="DUF427 DOMAIN PROTEIN (AFU_ORTHOLOGUE AFUA_3G02220)"/>
    <property type="match status" value="1"/>
</dbReference>
<evidence type="ECO:0000313" key="3">
    <source>
        <dbReference type="Proteomes" id="UP001392437"/>
    </source>
</evidence>